<keyword evidence="3" id="KW-1185">Reference proteome</keyword>
<proteinExistence type="predicted"/>
<dbReference type="InterPro" id="IPR029062">
    <property type="entry name" value="Class_I_gatase-like"/>
</dbReference>
<sequence>MLRKIMMQLGFILLLCTMIPIQSIQANGSITVKITPGYDGSVKPGTPFPIDVTVTNQGDDFVGELSLLFAPSVFSGGHLIVPVNLPEGSEKKWSLYHPGIHSNFSYEFSQETTVELFEGSVENGKSVKFEGDRSFSVRLLQDGQQAIGVITTNPDILNAYRSGQYNAVNPYVFQLAEEAFPDQAFSLKMIDLLVLDNAHMDEWSQEQQEALISFVKLGGKVLLSNSTEQTSHLGLLQDYIPFNESNQVKGTNLQFLSQEETLEAELYVGSVKEEAEVLATAGNQPLLAHTSVGIGGIYQTSFQLDDTNITQHPNYGKWIAGQVQPGGTTSRYYHGMDSIEQSYHMFGSTGEYFEKGNFSFPFISFLVVFYVLILLPIIYFILKKMDKREQAWWVIPTVSIISSIAIFIAGAYDRIGKPTMNELGIYVLDQEQGAVGVTSQTLLSNKQGKFTITFSEPHYSPMPITGEYANEIERLKGKAYAQLSTPKKEIVYPSINFWSTQTSLGTIYKENVGEIIAELSYENGKLTGTIENNLSVSIKDLWVAAGTEMIHLGSIDQSGKINVDVGVPNVLFTKPTQYALHQFGYRRGPQEELEEVQKSTLFEYFTNSYLNQLPDSPLLIAVSDTPFIASQVKGGATRKAMNFFAKPVIIQADYEGSFEITKDNMEVEFLPINGSAVMNRMEVTEHEAFVGIGEYQLTYQIPAFIRDSNFSLVDGSINYFKEPGIEISLLNVHTGEYETMDSPQNNITLGEEVSQYIDQQGKITFNFIKTEDYGNVIPFPGIVLKGDITND</sequence>
<protein>
    <submittedName>
        <fullName evidence="2">Uncharacterized protein</fullName>
    </submittedName>
</protein>
<comment type="caution">
    <text evidence="2">The sequence shown here is derived from an EMBL/GenBank/DDBJ whole genome shotgun (WGS) entry which is preliminary data.</text>
</comment>
<evidence type="ECO:0000313" key="2">
    <source>
        <dbReference type="EMBL" id="GAA0320376.1"/>
    </source>
</evidence>
<evidence type="ECO:0000313" key="3">
    <source>
        <dbReference type="Proteomes" id="UP001500782"/>
    </source>
</evidence>
<dbReference type="RefSeq" id="WP_343796697.1">
    <property type="nucleotide sequence ID" value="NZ_BAAADJ010000007.1"/>
</dbReference>
<organism evidence="2 3">
    <name type="scientific">Bacillus carboniphilus</name>
    <dbReference type="NCBI Taxonomy" id="86663"/>
    <lineage>
        <taxon>Bacteria</taxon>
        <taxon>Bacillati</taxon>
        <taxon>Bacillota</taxon>
        <taxon>Bacilli</taxon>
        <taxon>Bacillales</taxon>
        <taxon>Bacillaceae</taxon>
        <taxon>Bacillus</taxon>
    </lineage>
</organism>
<evidence type="ECO:0000256" key="1">
    <source>
        <dbReference type="SAM" id="Phobius"/>
    </source>
</evidence>
<accession>A0ABN0VYD3</accession>
<reference evidence="2 3" key="1">
    <citation type="journal article" date="2019" name="Int. J. Syst. Evol. Microbiol.">
        <title>The Global Catalogue of Microorganisms (GCM) 10K type strain sequencing project: providing services to taxonomists for standard genome sequencing and annotation.</title>
        <authorList>
            <consortium name="The Broad Institute Genomics Platform"/>
            <consortium name="The Broad Institute Genome Sequencing Center for Infectious Disease"/>
            <person name="Wu L."/>
            <person name="Ma J."/>
        </authorList>
    </citation>
    <scope>NUCLEOTIDE SEQUENCE [LARGE SCALE GENOMIC DNA]</scope>
    <source>
        <strain evidence="2 3">JCM 9731</strain>
    </source>
</reference>
<feature type="transmembrane region" description="Helical" evidence="1">
    <location>
        <begin position="391"/>
        <end position="412"/>
    </location>
</feature>
<dbReference type="EMBL" id="BAAADJ010000007">
    <property type="protein sequence ID" value="GAA0320376.1"/>
    <property type="molecule type" value="Genomic_DNA"/>
</dbReference>
<feature type="transmembrane region" description="Helical" evidence="1">
    <location>
        <begin position="358"/>
        <end position="382"/>
    </location>
</feature>
<keyword evidence="1" id="KW-0812">Transmembrane</keyword>
<gene>
    <name evidence="2" type="ORF">GCM10008967_08660</name>
</gene>
<name>A0ABN0VYD3_9BACI</name>
<dbReference type="Gene3D" id="3.40.50.880">
    <property type="match status" value="1"/>
</dbReference>
<dbReference type="SUPFAM" id="SSF52317">
    <property type="entry name" value="Class I glutamine amidotransferase-like"/>
    <property type="match status" value="1"/>
</dbReference>
<keyword evidence="1" id="KW-0472">Membrane</keyword>
<dbReference type="Proteomes" id="UP001500782">
    <property type="component" value="Unassembled WGS sequence"/>
</dbReference>
<keyword evidence="1" id="KW-1133">Transmembrane helix</keyword>